<organism evidence="1 2">
    <name type="scientific">Microvirga mediterraneensis</name>
    <dbReference type="NCBI Taxonomy" id="2754695"/>
    <lineage>
        <taxon>Bacteria</taxon>
        <taxon>Pseudomonadati</taxon>
        <taxon>Pseudomonadota</taxon>
        <taxon>Alphaproteobacteria</taxon>
        <taxon>Hyphomicrobiales</taxon>
        <taxon>Methylobacteriaceae</taxon>
        <taxon>Microvirga</taxon>
    </lineage>
</organism>
<dbReference type="Proteomes" id="UP000572984">
    <property type="component" value="Unassembled WGS sequence"/>
</dbReference>
<comment type="caution">
    <text evidence="1">The sequence shown here is derived from an EMBL/GenBank/DDBJ whole genome shotgun (WGS) entry which is preliminary data.</text>
</comment>
<evidence type="ECO:0000313" key="1">
    <source>
        <dbReference type="EMBL" id="MBA1158809.1"/>
    </source>
</evidence>
<dbReference type="EMBL" id="JACDXJ010000001">
    <property type="protein sequence ID" value="MBA1158809.1"/>
    <property type="molecule type" value="Genomic_DNA"/>
</dbReference>
<protein>
    <submittedName>
        <fullName evidence="1">GYD domain-containing protein</fullName>
    </submittedName>
</protein>
<dbReference type="AlphaFoldDB" id="A0A838BUT5"/>
<dbReference type="InterPro" id="IPR014845">
    <property type="entry name" value="GYD/TTHA1554"/>
</dbReference>
<proteinExistence type="predicted"/>
<dbReference type="RefSeq" id="WP_181054158.1">
    <property type="nucleotide sequence ID" value="NZ_JACDXJ010000001.1"/>
</dbReference>
<evidence type="ECO:0000313" key="2">
    <source>
        <dbReference type="Proteomes" id="UP000572984"/>
    </source>
</evidence>
<sequence length="101" mass="10590">MPIFITQGRFTPDAVRELFSHSGGKLLAYYMTFGDYDFMIVSEGPFEGVATSAIVASATGGVSSLKTMLAMTPADMQQAFSKAEQVAAHFKAAGAGASRTA</sequence>
<reference evidence="1 2" key="1">
    <citation type="submission" date="2020-07" db="EMBL/GenBank/DDBJ databases">
        <title>Draft genome and description of Microvirga mediterraneensis Marseille-Q2068 sp. nov.</title>
        <authorList>
            <person name="Boxberger M."/>
        </authorList>
    </citation>
    <scope>NUCLEOTIDE SEQUENCE [LARGE SCALE GENOMIC DNA]</scope>
    <source>
        <strain evidence="1 2">Marseille-Q2068</strain>
    </source>
</reference>
<dbReference type="Pfam" id="PF08734">
    <property type="entry name" value="GYD"/>
    <property type="match status" value="1"/>
</dbReference>
<keyword evidence="2" id="KW-1185">Reference proteome</keyword>
<gene>
    <name evidence="1" type="ORF">H0S73_22150</name>
</gene>
<name>A0A838BUT5_9HYPH</name>
<accession>A0A838BUT5</accession>